<evidence type="ECO:0000256" key="6">
    <source>
        <dbReference type="ARBA" id="ARBA00032976"/>
    </source>
</evidence>
<dbReference type="PANTHER" id="PTHR34216:SF3">
    <property type="entry name" value="POLY-BETA-1,6-N-ACETYL-D-GLUCOSAMINE N-DEACETYLASE"/>
    <property type="match status" value="1"/>
</dbReference>
<keyword evidence="9" id="KW-1185">Reference proteome</keyword>
<comment type="similarity">
    <text evidence="3">Belongs to the polysaccharide deacetylase family.</text>
</comment>
<evidence type="ECO:0000256" key="2">
    <source>
        <dbReference type="ARBA" id="ARBA00004613"/>
    </source>
</evidence>
<dbReference type="PROSITE" id="PS51677">
    <property type="entry name" value="NODB"/>
    <property type="match status" value="1"/>
</dbReference>
<evidence type="ECO:0000256" key="5">
    <source>
        <dbReference type="ARBA" id="ARBA00022729"/>
    </source>
</evidence>
<organism evidence="8 9">
    <name type="scientific">Gimibacter soli</name>
    <dbReference type="NCBI Taxonomy" id="3024400"/>
    <lineage>
        <taxon>Bacteria</taxon>
        <taxon>Pseudomonadati</taxon>
        <taxon>Pseudomonadota</taxon>
        <taxon>Alphaproteobacteria</taxon>
        <taxon>Kordiimonadales</taxon>
        <taxon>Temperatibacteraceae</taxon>
        <taxon>Gimibacter</taxon>
    </lineage>
</organism>
<dbReference type="SUPFAM" id="SSF88713">
    <property type="entry name" value="Glycoside hydrolase/deacetylase"/>
    <property type="match status" value="1"/>
</dbReference>
<dbReference type="Proteomes" id="UP001217500">
    <property type="component" value="Chromosome"/>
</dbReference>
<comment type="subcellular location">
    <subcellularLocation>
        <location evidence="2">Secreted</location>
    </subcellularLocation>
</comment>
<dbReference type="GO" id="GO:0016810">
    <property type="term" value="F:hydrolase activity, acting on carbon-nitrogen (but not peptide) bonds"/>
    <property type="evidence" value="ECO:0007669"/>
    <property type="project" value="InterPro"/>
</dbReference>
<name>A0AAE9XNG8_9PROT</name>
<dbReference type="CDD" id="cd10973">
    <property type="entry name" value="CE4_DAC_u4_5s"/>
    <property type="match status" value="1"/>
</dbReference>
<dbReference type="Gene3D" id="3.20.20.370">
    <property type="entry name" value="Glycoside hydrolase/deacetylase"/>
    <property type="match status" value="1"/>
</dbReference>
<dbReference type="RefSeq" id="WP_289503971.1">
    <property type="nucleotide sequence ID" value="NZ_CP116805.1"/>
</dbReference>
<accession>A0AAE9XNG8</accession>
<sequence length="349" mass="38187">MALRQRFLRLLAPLGVLVAGLGIFPVSADQSAVILIYHRFGEDSVPATNVTEEQFRSHVNELKAGGYNVLPLEEAVAKLRARQELPARSVVITVDDAYTSFRTLGWPILKEAGFPVTLFISTDMTDKPGQGYLGWNDVRALQAEGVKIGHHGAAHLHTVHAGINEAKADLARASARFQQELGSVPPIFAYPYGEYDLALRKAVQQAGFTAALAQFSGVAGMGSDPFALPRFPFNQNYSGLDRFKLIASAQALPVSEIVPAEPVLAADRNPPLFGFTLERPVPGLKALSCYPSHMSEPAKITVIGEQRVEVRFDKPFPPGRSRINCTMPGPDRRWYWLGQFFMVMGGTLD</sequence>
<dbReference type="AlphaFoldDB" id="A0AAE9XNG8"/>
<dbReference type="InterPro" id="IPR002509">
    <property type="entry name" value="NODB_dom"/>
</dbReference>
<evidence type="ECO:0000313" key="9">
    <source>
        <dbReference type="Proteomes" id="UP001217500"/>
    </source>
</evidence>
<dbReference type="GO" id="GO:0005975">
    <property type="term" value="P:carbohydrate metabolic process"/>
    <property type="evidence" value="ECO:0007669"/>
    <property type="project" value="InterPro"/>
</dbReference>
<evidence type="ECO:0000256" key="4">
    <source>
        <dbReference type="ARBA" id="ARBA00020071"/>
    </source>
</evidence>
<evidence type="ECO:0000256" key="3">
    <source>
        <dbReference type="ARBA" id="ARBA00010973"/>
    </source>
</evidence>
<dbReference type="InterPro" id="IPR011330">
    <property type="entry name" value="Glyco_hydro/deAcase_b/a-brl"/>
</dbReference>
<evidence type="ECO:0000259" key="7">
    <source>
        <dbReference type="PROSITE" id="PS51677"/>
    </source>
</evidence>
<dbReference type="InterPro" id="IPR051398">
    <property type="entry name" value="Polysacch_Deacetylase"/>
</dbReference>
<evidence type="ECO:0000256" key="1">
    <source>
        <dbReference type="ARBA" id="ARBA00003236"/>
    </source>
</evidence>
<reference evidence="8" key="1">
    <citation type="submission" date="2023-01" db="EMBL/GenBank/DDBJ databases">
        <title>The genome sequence of Kordiimonadaceae bacterium 6D33.</title>
        <authorList>
            <person name="Liu Y."/>
        </authorList>
    </citation>
    <scope>NUCLEOTIDE SEQUENCE</scope>
    <source>
        <strain evidence="8">6D33</strain>
    </source>
</reference>
<evidence type="ECO:0000313" key="8">
    <source>
        <dbReference type="EMBL" id="WCL54252.1"/>
    </source>
</evidence>
<dbReference type="KEGG" id="gso:PH603_00575"/>
<dbReference type="PANTHER" id="PTHR34216">
    <property type="match status" value="1"/>
</dbReference>
<keyword evidence="5" id="KW-0732">Signal</keyword>
<feature type="domain" description="NodB homology" evidence="7">
    <location>
        <begin position="88"/>
        <end position="349"/>
    </location>
</feature>
<comment type="function">
    <text evidence="1">Is involved in generating a small heat-stable compound (Nod), an acylated oligomer of N-acetylglucosamine, that stimulates mitosis in various plant protoplasts.</text>
</comment>
<proteinExistence type="inferred from homology"/>
<dbReference type="Pfam" id="PF01522">
    <property type="entry name" value="Polysacc_deac_1"/>
    <property type="match status" value="1"/>
</dbReference>
<dbReference type="EMBL" id="CP116805">
    <property type="protein sequence ID" value="WCL54252.1"/>
    <property type="molecule type" value="Genomic_DNA"/>
</dbReference>
<protein>
    <recommendedName>
        <fullName evidence="4">Chitooligosaccharide deacetylase</fullName>
    </recommendedName>
    <alternativeName>
        <fullName evidence="6">Nodulation protein B</fullName>
    </alternativeName>
</protein>
<dbReference type="GO" id="GO:0005576">
    <property type="term" value="C:extracellular region"/>
    <property type="evidence" value="ECO:0007669"/>
    <property type="project" value="UniProtKB-SubCell"/>
</dbReference>
<gene>
    <name evidence="8" type="ORF">PH603_00575</name>
</gene>